<keyword evidence="1" id="KW-0540">Nuclease</keyword>
<keyword evidence="4 5" id="KW-0694">RNA-binding</keyword>
<dbReference type="PANTHER" id="PTHR11207">
    <property type="entry name" value="RIBONUCLEASE III"/>
    <property type="match status" value="1"/>
</dbReference>
<dbReference type="SMART" id="SM00535">
    <property type="entry name" value="RIBOc"/>
    <property type="match status" value="1"/>
</dbReference>
<feature type="region of interest" description="Disordered" evidence="6">
    <location>
        <begin position="250"/>
        <end position="288"/>
    </location>
</feature>
<accession>A0A0C2XML8</accession>
<dbReference type="SUPFAM" id="SSF54768">
    <property type="entry name" value="dsRNA-binding domain-like"/>
    <property type="match status" value="1"/>
</dbReference>
<reference evidence="9 10" key="1">
    <citation type="submission" date="2014-04" db="EMBL/GenBank/DDBJ databases">
        <title>Evolutionary Origins and Diversification of the Mycorrhizal Mutualists.</title>
        <authorList>
            <consortium name="DOE Joint Genome Institute"/>
            <consortium name="Mycorrhizal Genomics Consortium"/>
            <person name="Kohler A."/>
            <person name="Kuo A."/>
            <person name="Nagy L.G."/>
            <person name="Floudas D."/>
            <person name="Copeland A."/>
            <person name="Barry K.W."/>
            <person name="Cichocki N."/>
            <person name="Veneault-Fourrey C."/>
            <person name="LaButti K."/>
            <person name="Lindquist E.A."/>
            <person name="Lipzen A."/>
            <person name="Lundell T."/>
            <person name="Morin E."/>
            <person name="Murat C."/>
            <person name="Riley R."/>
            <person name="Ohm R."/>
            <person name="Sun H."/>
            <person name="Tunlid A."/>
            <person name="Henrissat B."/>
            <person name="Grigoriev I.V."/>
            <person name="Hibbett D.S."/>
            <person name="Martin F."/>
        </authorList>
    </citation>
    <scope>NUCLEOTIDE SEQUENCE [LARGE SCALE GENOMIC DNA]</scope>
    <source>
        <strain evidence="9 10">Koide BX008</strain>
    </source>
</reference>
<proteinExistence type="predicted"/>
<keyword evidence="3" id="KW-0378">Hydrolase</keyword>
<dbReference type="AlphaFoldDB" id="A0A0C2XML8"/>
<dbReference type="Pfam" id="PF00035">
    <property type="entry name" value="dsrm"/>
    <property type="match status" value="1"/>
</dbReference>
<dbReference type="InParanoid" id="A0A0C2XML8"/>
<sequence>MRRILRHHVIHEGPLCYPPGMSRVRKWQGTVPTPLHAHCCFGPLLHRQSQAYRISPLFTGDCLIPRRCFFDIMMSRRGDQSDRVGFPPLPKLYSQKIQTQVFTHRSFYGRPTHVFEDQPGDLSPDNERFEHLGDTVLGLIVTALMMDMYPGLHVGPATKIRSMIVRNTTLAEISRSYRLHERLLLHPAQEVTLRASVHIQADVFEAFVGGLYKDQGIEAVRAWLMPLFRRYVTKAYTIIRQQYGLPPVLLPTPDASPPPSSPSSIYSIDPPTAPSESPPTPPPATTSALSPLALFNQHISKTNRHVEWIYSDGAVDKLADAMAASSLDTRRRADNRSEESPINRNESRSALEFLGERGNKSTPVWIARVIVDGELFGAGRGNTKKIARNEAAKRGLEKLGVALDL</sequence>
<dbReference type="PANTHER" id="PTHR11207:SF0">
    <property type="entry name" value="RIBONUCLEASE 3"/>
    <property type="match status" value="1"/>
</dbReference>
<dbReference type="Pfam" id="PF14622">
    <property type="entry name" value="Ribonucleas_3_3"/>
    <property type="match status" value="1"/>
</dbReference>
<dbReference type="HOGENOM" id="CLU_000907_2_0_1"/>
<protein>
    <submittedName>
        <fullName evidence="9">Uncharacterized protein</fullName>
    </submittedName>
</protein>
<organism evidence="9 10">
    <name type="scientific">Amanita muscaria (strain Koide BX008)</name>
    <dbReference type="NCBI Taxonomy" id="946122"/>
    <lineage>
        <taxon>Eukaryota</taxon>
        <taxon>Fungi</taxon>
        <taxon>Dikarya</taxon>
        <taxon>Basidiomycota</taxon>
        <taxon>Agaricomycotina</taxon>
        <taxon>Agaricomycetes</taxon>
        <taxon>Agaricomycetidae</taxon>
        <taxon>Agaricales</taxon>
        <taxon>Pluteineae</taxon>
        <taxon>Amanitaceae</taxon>
        <taxon>Amanita</taxon>
    </lineage>
</organism>
<evidence type="ECO:0000256" key="2">
    <source>
        <dbReference type="ARBA" id="ARBA00022759"/>
    </source>
</evidence>
<dbReference type="GO" id="GO:0006364">
    <property type="term" value="P:rRNA processing"/>
    <property type="evidence" value="ECO:0007669"/>
    <property type="project" value="TreeGrafter"/>
</dbReference>
<keyword evidence="10" id="KW-1185">Reference proteome</keyword>
<dbReference type="PROSITE" id="PS50142">
    <property type="entry name" value="RNASE_3_2"/>
    <property type="match status" value="1"/>
</dbReference>
<dbReference type="EMBL" id="KN818224">
    <property type="protein sequence ID" value="KIL70388.1"/>
    <property type="molecule type" value="Genomic_DNA"/>
</dbReference>
<dbReference type="OrthoDB" id="2392202at2759"/>
<feature type="domain" description="DRBM" evidence="7">
    <location>
        <begin position="351"/>
        <end position="401"/>
    </location>
</feature>
<evidence type="ECO:0000256" key="1">
    <source>
        <dbReference type="ARBA" id="ARBA00022722"/>
    </source>
</evidence>
<evidence type="ECO:0000256" key="6">
    <source>
        <dbReference type="SAM" id="MobiDB-lite"/>
    </source>
</evidence>
<evidence type="ECO:0000259" key="8">
    <source>
        <dbReference type="PROSITE" id="PS50142"/>
    </source>
</evidence>
<evidence type="ECO:0000259" key="7">
    <source>
        <dbReference type="PROSITE" id="PS50137"/>
    </source>
</evidence>
<dbReference type="GO" id="GO:0003723">
    <property type="term" value="F:RNA binding"/>
    <property type="evidence" value="ECO:0007669"/>
    <property type="project" value="UniProtKB-UniRule"/>
</dbReference>
<dbReference type="GO" id="GO:0004525">
    <property type="term" value="F:ribonuclease III activity"/>
    <property type="evidence" value="ECO:0007669"/>
    <property type="project" value="InterPro"/>
</dbReference>
<dbReference type="Gene3D" id="1.10.1520.10">
    <property type="entry name" value="Ribonuclease III domain"/>
    <property type="match status" value="1"/>
</dbReference>
<dbReference type="Proteomes" id="UP000054549">
    <property type="component" value="Unassembled WGS sequence"/>
</dbReference>
<dbReference type="Gene3D" id="3.30.160.20">
    <property type="match status" value="1"/>
</dbReference>
<dbReference type="CDD" id="cd00593">
    <property type="entry name" value="RIBOc"/>
    <property type="match status" value="1"/>
</dbReference>
<evidence type="ECO:0000313" key="10">
    <source>
        <dbReference type="Proteomes" id="UP000054549"/>
    </source>
</evidence>
<dbReference type="GO" id="GO:0006369">
    <property type="term" value="P:termination of RNA polymerase II transcription"/>
    <property type="evidence" value="ECO:0007669"/>
    <property type="project" value="TreeGrafter"/>
</dbReference>
<dbReference type="GO" id="GO:0034475">
    <property type="term" value="P:U4 snRNA 3'-end processing"/>
    <property type="evidence" value="ECO:0007669"/>
    <property type="project" value="TreeGrafter"/>
</dbReference>
<feature type="domain" description="RNase III" evidence="8">
    <location>
        <begin position="82"/>
        <end position="216"/>
    </location>
</feature>
<dbReference type="SUPFAM" id="SSF69065">
    <property type="entry name" value="RNase III domain-like"/>
    <property type="match status" value="1"/>
</dbReference>
<evidence type="ECO:0000256" key="3">
    <source>
        <dbReference type="ARBA" id="ARBA00022801"/>
    </source>
</evidence>
<dbReference type="STRING" id="946122.A0A0C2XML8"/>
<dbReference type="InterPro" id="IPR036389">
    <property type="entry name" value="RNase_III_sf"/>
</dbReference>
<dbReference type="PROSITE" id="PS50137">
    <property type="entry name" value="DS_RBD"/>
    <property type="match status" value="1"/>
</dbReference>
<keyword evidence="2" id="KW-0255">Endonuclease</keyword>
<feature type="compositionally biased region" description="Pro residues" evidence="6">
    <location>
        <begin position="250"/>
        <end position="261"/>
    </location>
</feature>
<name>A0A0C2XML8_AMAMK</name>
<feature type="compositionally biased region" description="Pro residues" evidence="6">
    <location>
        <begin position="271"/>
        <end position="284"/>
    </location>
</feature>
<dbReference type="GO" id="GO:0005654">
    <property type="term" value="C:nucleoplasm"/>
    <property type="evidence" value="ECO:0007669"/>
    <property type="project" value="TreeGrafter"/>
</dbReference>
<evidence type="ECO:0000256" key="5">
    <source>
        <dbReference type="PROSITE-ProRule" id="PRU00266"/>
    </source>
</evidence>
<dbReference type="InterPro" id="IPR014720">
    <property type="entry name" value="dsRBD_dom"/>
</dbReference>
<evidence type="ECO:0000256" key="4">
    <source>
        <dbReference type="ARBA" id="ARBA00022884"/>
    </source>
</evidence>
<dbReference type="InterPro" id="IPR000999">
    <property type="entry name" value="RNase_III_dom"/>
</dbReference>
<evidence type="ECO:0000313" key="9">
    <source>
        <dbReference type="EMBL" id="KIL70388.1"/>
    </source>
</evidence>
<gene>
    <name evidence="9" type="ORF">M378DRAFT_620294</name>
</gene>